<comment type="similarity">
    <text evidence="6">Belongs to the glycosyl hydrolase 10 (cellulase F) family.</text>
</comment>
<keyword evidence="2 6" id="KW-0119">Carbohydrate metabolism</keyword>
<evidence type="ECO:0000313" key="10">
    <source>
        <dbReference type="Proteomes" id="UP001216595"/>
    </source>
</evidence>
<feature type="domain" description="GH10" evidence="8">
    <location>
        <begin position="61"/>
        <end position="403"/>
    </location>
</feature>
<dbReference type="Proteomes" id="UP001216595">
    <property type="component" value="Unassembled WGS sequence"/>
</dbReference>
<evidence type="ECO:0000256" key="1">
    <source>
        <dbReference type="ARBA" id="ARBA00022801"/>
    </source>
</evidence>
<dbReference type="PRINTS" id="PR00134">
    <property type="entry name" value="GLHYDRLASE10"/>
</dbReference>
<dbReference type="InterPro" id="IPR001000">
    <property type="entry name" value="GH10_dom"/>
</dbReference>
<protein>
    <recommendedName>
        <fullName evidence="6">Beta-xylanase</fullName>
        <ecNumber evidence="6">3.2.1.8</ecNumber>
    </recommendedName>
</protein>
<evidence type="ECO:0000256" key="5">
    <source>
        <dbReference type="PROSITE-ProRule" id="PRU10061"/>
    </source>
</evidence>
<comment type="caution">
    <text evidence="9">The sequence shown here is derived from an EMBL/GenBank/DDBJ whole genome shotgun (WGS) entry which is preliminary data.</text>
</comment>
<dbReference type="InterPro" id="IPR044846">
    <property type="entry name" value="GH10"/>
</dbReference>
<keyword evidence="4 6" id="KW-0624">Polysaccharide degradation</keyword>
<organism evidence="9 10">
    <name type="scientific">Asticcacaulis currens</name>
    <dbReference type="NCBI Taxonomy" id="2984210"/>
    <lineage>
        <taxon>Bacteria</taxon>
        <taxon>Pseudomonadati</taxon>
        <taxon>Pseudomonadota</taxon>
        <taxon>Alphaproteobacteria</taxon>
        <taxon>Caulobacterales</taxon>
        <taxon>Caulobacteraceae</taxon>
        <taxon>Asticcacaulis</taxon>
    </lineage>
</organism>
<dbReference type="PANTHER" id="PTHR31490:SF90">
    <property type="entry name" value="ENDO-1,4-BETA-XYLANASE A"/>
    <property type="match status" value="1"/>
</dbReference>
<evidence type="ECO:0000256" key="4">
    <source>
        <dbReference type="ARBA" id="ARBA00023326"/>
    </source>
</evidence>
<feature type="region of interest" description="Disordered" evidence="7">
    <location>
        <begin position="33"/>
        <end position="60"/>
    </location>
</feature>
<dbReference type="EC" id="3.2.1.8" evidence="6"/>
<evidence type="ECO:0000256" key="6">
    <source>
        <dbReference type="RuleBase" id="RU361174"/>
    </source>
</evidence>
<evidence type="ECO:0000259" key="8">
    <source>
        <dbReference type="PROSITE" id="PS51760"/>
    </source>
</evidence>
<feature type="active site" description="Nucleophile" evidence="5">
    <location>
        <position position="302"/>
    </location>
</feature>
<evidence type="ECO:0000313" key="9">
    <source>
        <dbReference type="EMBL" id="MDC7695682.1"/>
    </source>
</evidence>
<keyword evidence="10" id="KW-1185">Reference proteome</keyword>
<dbReference type="EMBL" id="JAQQKW010000010">
    <property type="protein sequence ID" value="MDC7695682.1"/>
    <property type="molecule type" value="Genomic_DNA"/>
</dbReference>
<gene>
    <name evidence="9" type="ORF">PQU94_15500</name>
</gene>
<dbReference type="PROSITE" id="PS51318">
    <property type="entry name" value="TAT"/>
    <property type="match status" value="1"/>
</dbReference>
<sequence>MNISAQLSRRGLLMGVAGASALASCGGGGGGGGGVSSPVSSGSASSSSSTASASGPTLPDPATAPALKTYFNGKFLVGMTAEPSEINNAISQPVLKTHANSMTAENCMKPLAIGTSAGVYNYTLADQVIAFASANNIAVRGHTLLWHQSAPDWFFAGDSTSATYRATVQARLERYIADVVTYFKGKVYAWDVVNEPTSDSAGSPYRNSRWYQVLGADYIEIALRAARAADPTVKLFINDYSTENTDKLARLMSIVDTLLTRGAPLDGIGHQLHITTTWPPVANVRAAFQAVETRGLINHVTELDVSLYGSDPGSCYGTPATGCAPSLTEGTTAYWDSIRAQAAQYRAMYDLFASQPSVKSVTTWGVADNHTWLTSYPVNRLNHPLLFDTTGKPKSAFWAVVNPSFVP</sequence>
<evidence type="ECO:0000256" key="7">
    <source>
        <dbReference type="SAM" id="MobiDB-lite"/>
    </source>
</evidence>
<feature type="compositionally biased region" description="Low complexity" evidence="7">
    <location>
        <begin position="36"/>
        <end position="60"/>
    </location>
</feature>
<reference evidence="9 10" key="1">
    <citation type="submission" date="2023-01" db="EMBL/GenBank/DDBJ databases">
        <title>Novel species of the genus Asticcacaulis isolated from rivers.</title>
        <authorList>
            <person name="Lu H."/>
        </authorList>
    </citation>
    <scope>NUCLEOTIDE SEQUENCE [LARGE SCALE GENOMIC DNA]</scope>
    <source>
        <strain evidence="9 10">DXS10W</strain>
    </source>
</reference>
<dbReference type="InterPro" id="IPR017853">
    <property type="entry name" value="GH"/>
</dbReference>
<evidence type="ECO:0000256" key="3">
    <source>
        <dbReference type="ARBA" id="ARBA00023295"/>
    </source>
</evidence>
<dbReference type="PROSITE" id="PS00591">
    <property type="entry name" value="GH10_1"/>
    <property type="match status" value="1"/>
</dbReference>
<proteinExistence type="inferred from homology"/>
<keyword evidence="1 6" id="KW-0378">Hydrolase</keyword>
<dbReference type="InterPro" id="IPR031158">
    <property type="entry name" value="GH10_AS"/>
</dbReference>
<dbReference type="Pfam" id="PF00331">
    <property type="entry name" value="Glyco_hydro_10"/>
    <property type="match status" value="1"/>
</dbReference>
<dbReference type="SUPFAM" id="SSF51445">
    <property type="entry name" value="(Trans)glycosidases"/>
    <property type="match status" value="1"/>
</dbReference>
<dbReference type="RefSeq" id="WP_272742340.1">
    <property type="nucleotide sequence ID" value="NZ_JAQQKW010000010.1"/>
</dbReference>
<evidence type="ECO:0000256" key="2">
    <source>
        <dbReference type="ARBA" id="ARBA00023277"/>
    </source>
</evidence>
<dbReference type="SMART" id="SM00633">
    <property type="entry name" value="Glyco_10"/>
    <property type="match status" value="1"/>
</dbReference>
<name>A0ABT5II91_9CAUL</name>
<dbReference type="PROSITE" id="PS51760">
    <property type="entry name" value="GH10_2"/>
    <property type="match status" value="1"/>
</dbReference>
<dbReference type="Gene3D" id="3.20.20.80">
    <property type="entry name" value="Glycosidases"/>
    <property type="match status" value="1"/>
</dbReference>
<dbReference type="InterPro" id="IPR006311">
    <property type="entry name" value="TAT_signal"/>
</dbReference>
<keyword evidence="3 6" id="KW-0326">Glycosidase</keyword>
<dbReference type="PANTHER" id="PTHR31490">
    <property type="entry name" value="GLYCOSYL HYDROLASE"/>
    <property type="match status" value="1"/>
</dbReference>
<comment type="catalytic activity">
    <reaction evidence="6">
        <text>Endohydrolysis of (1-&gt;4)-beta-D-xylosidic linkages in xylans.</text>
        <dbReference type="EC" id="3.2.1.8"/>
    </reaction>
</comment>
<accession>A0ABT5II91</accession>